<evidence type="ECO:0000313" key="2">
    <source>
        <dbReference type="Proteomes" id="UP001341840"/>
    </source>
</evidence>
<name>A0ABU6TE48_9FABA</name>
<reference evidence="1 2" key="1">
    <citation type="journal article" date="2023" name="Plants (Basel)">
        <title>Bridging the Gap: Combining Genomics and Transcriptomics Approaches to Understand Stylosanthes scabra, an Orphan Legume from the Brazilian Caatinga.</title>
        <authorList>
            <person name="Ferreira-Neto J.R.C."/>
            <person name="da Silva M.D."/>
            <person name="Binneck E."/>
            <person name="de Melo N.F."/>
            <person name="da Silva R.H."/>
            <person name="de Melo A.L.T.M."/>
            <person name="Pandolfi V."/>
            <person name="Bustamante F.O."/>
            <person name="Brasileiro-Vidal A.C."/>
            <person name="Benko-Iseppon A.M."/>
        </authorList>
    </citation>
    <scope>NUCLEOTIDE SEQUENCE [LARGE SCALE GENOMIC DNA]</scope>
    <source>
        <tissue evidence="1">Leaves</tissue>
    </source>
</reference>
<evidence type="ECO:0000313" key="1">
    <source>
        <dbReference type="EMBL" id="MED6146644.1"/>
    </source>
</evidence>
<dbReference type="EMBL" id="JASCZI010090799">
    <property type="protein sequence ID" value="MED6146644.1"/>
    <property type="molecule type" value="Genomic_DNA"/>
</dbReference>
<proteinExistence type="predicted"/>
<dbReference type="Proteomes" id="UP001341840">
    <property type="component" value="Unassembled WGS sequence"/>
</dbReference>
<gene>
    <name evidence="1" type="ORF">PIB30_036434</name>
</gene>
<sequence length="56" mass="6144">MEAEERMSVSEVSLLLGASSKRMLKLILRTVTAPVEVVKKPGVSLQVDAVTNFKRT</sequence>
<comment type="caution">
    <text evidence="1">The sequence shown here is derived from an EMBL/GenBank/DDBJ whole genome shotgun (WGS) entry which is preliminary data.</text>
</comment>
<keyword evidence="2" id="KW-1185">Reference proteome</keyword>
<accession>A0ABU6TE48</accession>
<protein>
    <submittedName>
        <fullName evidence="1">Uncharacterized protein</fullName>
    </submittedName>
</protein>
<organism evidence="1 2">
    <name type="scientific">Stylosanthes scabra</name>
    <dbReference type="NCBI Taxonomy" id="79078"/>
    <lineage>
        <taxon>Eukaryota</taxon>
        <taxon>Viridiplantae</taxon>
        <taxon>Streptophyta</taxon>
        <taxon>Embryophyta</taxon>
        <taxon>Tracheophyta</taxon>
        <taxon>Spermatophyta</taxon>
        <taxon>Magnoliopsida</taxon>
        <taxon>eudicotyledons</taxon>
        <taxon>Gunneridae</taxon>
        <taxon>Pentapetalae</taxon>
        <taxon>rosids</taxon>
        <taxon>fabids</taxon>
        <taxon>Fabales</taxon>
        <taxon>Fabaceae</taxon>
        <taxon>Papilionoideae</taxon>
        <taxon>50 kb inversion clade</taxon>
        <taxon>dalbergioids sensu lato</taxon>
        <taxon>Dalbergieae</taxon>
        <taxon>Pterocarpus clade</taxon>
        <taxon>Stylosanthes</taxon>
    </lineage>
</organism>